<feature type="region of interest" description="Disordered" evidence="1">
    <location>
        <begin position="658"/>
        <end position="700"/>
    </location>
</feature>
<feature type="region of interest" description="Disordered" evidence="1">
    <location>
        <begin position="286"/>
        <end position="330"/>
    </location>
</feature>
<gene>
    <name evidence="4" type="ORF">LMG29542_06794</name>
</gene>
<keyword evidence="5" id="KW-1185">Reference proteome</keyword>
<evidence type="ECO:0008006" key="6">
    <source>
        <dbReference type="Google" id="ProtNLM"/>
    </source>
</evidence>
<feature type="region of interest" description="Disordered" evidence="1">
    <location>
        <begin position="160"/>
        <end position="195"/>
    </location>
</feature>
<dbReference type="InterPro" id="IPR043764">
    <property type="entry name" value="DUF5710"/>
</dbReference>
<protein>
    <recommendedName>
        <fullName evidence="6">Large polyvalent protein-associated domain-containing protein</fullName>
    </recommendedName>
</protein>
<feature type="compositionally biased region" description="Basic residues" evidence="1">
    <location>
        <begin position="181"/>
        <end position="191"/>
    </location>
</feature>
<evidence type="ECO:0000256" key="1">
    <source>
        <dbReference type="SAM" id="MobiDB-lite"/>
    </source>
</evidence>
<evidence type="ECO:0000313" key="5">
    <source>
        <dbReference type="Proteomes" id="UP000494363"/>
    </source>
</evidence>
<sequence length="700" mass="76950">MADTNRPKRERTWLDVPFKEKDTAQKLGAKFDRRSKKWYVPGAADVAPFARWMNGQVPQAAQTTVAAHGALDAARAAAPGTLFGSEADFEREAVRLSQLMGQSIEQARKFVGESVSAVEEKAALEARDRIRAQGGSAFDAIDGVRAAARHARHQYFAERQHLYPQSAPRPPAPEISGPRGGARRPPVRRARSKLDDAALGRRYREMIQAIATSVTLRGGEVNRTLSLEQRLELTHRDAWLKFGDATDGDRAIGEQIRNRTGFAAEDLPPQAAVALCELREEAELSLMEVDERTSGRDATDPDPDPSDDEHPVDQPAIELPHSHHHRETERDNGIADFVADDAMRRGGLTGSAVSEQDMQRVRKVRDRERMAAETLLREQRKPMPTMDAVSASEPVKAVDVDASDNRISIDPVSRKPIVKKDGYEVPPQVASRYMVKEGRFWRLDRMEPMPGLVPTTKPHFEDVGSRLKSQQNDRATITDMVAVAQAKNWDSIVVRGSEAFRRNAWIAASLAGVDVKGFKPTEGDEALLEAAKRERAALTIKAGTFPGRFVGPKTEPTTSKPAVTEVNQMPEIRGDAAQSAGTAVKVEPNPASMNAASVHRASKTVAQLREILQRSLEREPARIRAEVLRRFDARMHAGTEIEARIARGELSRDAGTAEIDRGAAELHAAWTAPKAAPPSSPSSNPRTEQQQTRGPTPNVM</sequence>
<dbReference type="RefSeq" id="WP_175232182.1">
    <property type="nucleotide sequence ID" value="NZ_CADIKH010000056.1"/>
</dbReference>
<feature type="domain" description="DUF5710" evidence="3">
    <location>
        <begin position="11"/>
        <end position="53"/>
    </location>
</feature>
<reference evidence="4 5" key="1">
    <citation type="submission" date="2020-04" db="EMBL/GenBank/DDBJ databases">
        <authorList>
            <person name="De Canck E."/>
        </authorList>
    </citation>
    <scope>NUCLEOTIDE SEQUENCE [LARGE SCALE GENOMIC DNA]</scope>
    <source>
        <strain evidence="4 5">LMG 29542</strain>
    </source>
</reference>
<proteinExistence type="predicted"/>
<dbReference type="Pfam" id="PF18974">
    <property type="entry name" value="DUF5710"/>
    <property type="match status" value="1"/>
</dbReference>
<evidence type="ECO:0000259" key="2">
    <source>
        <dbReference type="Pfam" id="PF18821"/>
    </source>
</evidence>
<dbReference type="Pfam" id="PF18821">
    <property type="entry name" value="LPD7"/>
    <property type="match status" value="1"/>
</dbReference>
<organism evidence="4 5">
    <name type="scientific">Paraburkholderia humisilvae</name>
    <dbReference type="NCBI Taxonomy" id="627669"/>
    <lineage>
        <taxon>Bacteria</taxon>
        <taxon>Pseudomonadati</taxon>
        <taxon>Pseudomonadota</taxon>
        <taxon>Betaproteobacteria</taxon>
        <taxon>Burkholderiales</taxon>
        <taxon>Burkholderiaceae</taxon>
        <taxon>Paraburkholderia</taxon>
    </lineage>
</organism>
<feature type="compositionally biased region" description="Basic and acidic residues" evidence="1">
    <location>
        <begin position="289"/>
        <end position="299"/>
    </location>
</feature>
<accession>A0A6J5F450</accession>
<evidence type="ECO:0000259" key="3">
    <source>
        <dbReference type="Pfam" id="PF18974"/>
    </source>
</evidence>
<dbReference type="Proteomes" id="UP000494363">
    <property type="component" value="Unassembled WGS sequence"/>
</dbReference>
<dbReference type="InterPro" id="IPR040677">
    <property type="entry name" value="LPD7"/>
</dbReference>
<feature type="compositionally biased region" description="Polar residues" evidence="1">
    <location>
        <begin position="686"/>
        <end position="700"/>
    </location>
</feature>
<dbReference type="AlphaFoldDB" id="A0A6J5F450"/>
<name>A0A6J5F450_9BURK</name>
<feature type="domain" description="Large polyvalent protein-associated" evidence="2">
    <location>
        <begin position="430"/>
        <end position="532"/>
    </location>
</feature>
<dbReference type="EMBL" id="CADIKH010000056">
    <property type="protein sequence ID" value="CAB3772095.1"/>
    <property type="molecule type" value="Genomic_DNA"/>
</dbReference>
<evidence type="ECO:0000313" key="4">
    <source>
        <dbReference type="EMBL" id="CAB3772095.1"/>
    </source>
</evidence>